<keyword evidence="2" id="KW-1185">Reference proteome</keyword>
<comment type="caution">
    <text evidence="1">The sequence shown here is derived from an EMBL/GenBank/DDBJ whole genome shotgun (WGS) entry which is preliminary data.</text>
</comment>
<protein>
    <submittedName>
        <fullName evidence="1">YpzG-like protein</fullName>
    </submittedName>
</protein>
<name>A0A370G533_9BACI</name>
<dbReference type="RefSeq" id="WP_114747212.1">
    <property type="nucleotide sequence ID" value="NZ_CP158866.1"/>
</dbReference>
<sequence>MDNVNNNFSNDRYNSPFNKAWFNKKHAHAQANGETRITQKQIILANETRKRS</sequence>
<proteinExistence type="predicted"/>
<dbReference type="Pfam" id="PF14139">
    <property type="entry name" value="YpzG"/>
    <property type="match status" value="1"/>
</dbReference>
<organism evidence="1 2">
    <name type="scientific">Falsibacillus pallidus</name>
    <dbReference type="NCBI Taxonomy" id="493781"/>
    <lineage>
        <taxon>Bacteria</taxon>
        <taxon>Bacillati</taxon>
        <taxon>Bacillota</taxon>
        <taxon>Bacilli</taxon>
        <taxon>Bacillales</taxon>
        <taxon>Bacillaceae</taxon>
        <taxon>Falsibacillus</taxon>
    </lineage>
</organism>
<evidence type="ECO:0000313" key="2">
    <source>
        <dbReference type="Proteomes" id="UP000255326"/>
    </source>
</evidence>
<reference evidence="1 2" key="1">
    <citation type="submission" date="2018-07" db="EMBL/GenBank/DDBJ databases">
        <title>Genomic Encyclopedia of Type Strains, Phase IV (KMG-IV): sequencing the most valuable type-strain genomes for metagenomic binning, comparative biology and taxonomic classification.</title>
        <authorList>
            <person name="Goeker M."/>
        </authorList>
    </citation>
    <scope>NUCLEOTIDE SEQUENCE [LARGE SCALE GENOMIC DNA]</scope>
    <source>
        <strain evidence="1 2">DSM 25281</strain>
    </source>
</reference>
<dbReference type="InterPro" id="IPR025413">
    <property type="entry name" value="YpzG-like"/>
</dbReference>
<dbReference type="OrthoDB" id="2691863at2"/>
<evidence type="ECO:0000313" key="1">
    <source>
        <dbReference type="EMBL" id="RDI37163.1"/>
    </source>
</evidence>
<gene>
    <name evidence="1" type="ORF">DFR59_1236</name>
</gene>
<dbReference type="Proteomes" id="UP000255326">
    <property type="component" value="Unassembled WGS sequence"/>
</dbReference>
<dbReference type="EMBL" id="QQAY01000023">
    <property type="protein sequence ID" value="RDI37163.1"/>
    <property type="molecule type" value="Genomic_DNA"/>
</dbReference>
<dbReference type="AlphaFoldDB" id="A0A370G533"/>
<accession>A0A370G533</accession>